<keyword evidence="2" id="KW-1185">Reference proteome</keyword>
<sequence>MSTVLNNDNPDTSQISPLNLQGQAKSIQLNTEGSRHSVNLQSQIKRQKEWVYLSHYLAISGLDPVHIISGMDDGNEPDFTLVFWENDQLVYIGVELTTLSRLRTQMSDTGLITKRWYWQAINLVAKQNREGHLYDSENGYLIAERFKKPMKTAYMPQHKFKEYRKGRSISIITQKDVDEVIKKKQPKINSYHNRRQLNELWLLIHTDKYQPDTILSFERSKQIGDNLPLTHNSDFDNVQITCYPSYRMLNVQKLNKS</sequence>
<accession>A0A379LJN0</accession>
<organism evidence="1 2">
    <name type="scientific">Psychrobacter phenylpyruvicus</name>
    <dbReference type="NCBI Taxonomy" id="29432"/>
    <lineage>
        <taxon>Bacteria</taxon>
        <taxon>Pseudomonadati</taxon>
        <taxon>Pseudomonadota</taxon>
        <taxon>Gammaproteobacteria</taxon>
        <taxon>Moraxellales</taxon>
        <taxon>Moraxellaceae</taxon>
        <taxon>Psychrobacter</taxon>
    </lineage>
</organism>
<dbReference type="RefSeq" id="WP_028859445.1">
    <property type="nucleotide sequence ID" value="NZ_CAJHAQ010000001.1"/>
</dbReference>
<evidence type="ECO:0000313" key="2">
    <source>
        <dbReference type="Proteomes" id="UP000254123"/>
    </source>
</evidence>
<dbReference type="EMBL" id="UGVC01000001">
    <property type="protein sequence ID" value="SUD90631.1"/>
    <property type="molecule type" value="Genomic_DNA"/>
</dbReference>
<evidence type="ECO:0000313" key="1">
    <source>
        <dbReference type="EMBL" id="SUD90631.1"/>
    </source>
</evidence>
<dbReference type="STRING" id="1123034.GCA_000685805_01969"/>
<gene>
    <name evidence="1" type="ORF">NCTC10526_00973</name>
</gene>
<reference evidence="1 2" key="1">
    <citation type="submission" date="2018-06" db="EMBL/GenBank/DDBJ databases">
        <authorList>
            <consortium name="Pathogen Informatics"/>
            <person name="Doyle S."/>
        </authorList>
    </citation>
    <scope>NUCLEOTIDE SEQUENCE [LARGE SCALE GENOMIC DNA]</scope>
    <source>
        <strain evidence="1 2">NCTC10526</strain>
    </source>
</reference>
<protein>
    <submittedName>
        <fullName evidence="1">Uncharacterized protein</fullName>
    </submittedName>
</protein>
<dbReference type="AlphaFoldDB" id="A0A379LJN0"/>
<name>A0A379LJN0_9GAMM</name>
<proteinExistence type="predicted"/>
<dbReference type="Proteomes" id="UP000254123">
    <property type="component" value="Unassembled WGS sequence"/>
</dbReference>